<accession>A0AAU9KBF9</accession>
<dbReference type="AlphaFoldDB" id="A0AAU9KBF9"/>
<sequence>MGCASSRSPFDNKTMQKLINEYIEETKLDQVTCNFIKRLDIQCRGDLIDRSSYEMLAKNWHLKANFSLFTKTNFISKSDLKLSLLVFSKDSDESKVALLKEIASTNNRLAMRYPELAYQLVYQRIPEELARMKKISEAEKVAYINKKRLSAGTSACLFFSNYMENPENLKTINIDIN</sequence>
<dbReference type="Proteomes" id="UP001162131">
    <property type="component" value="Unassembled WGS sequence"/>
</dbReference>
<name>A0AAU9KBF9_9CILI</name>
<protein>
    <submittedName>
        <fullName evidence="1">Uncharacterized protein</fullName>
    </submittedName>
</protein>
<gene>
    <name evidence="1" type="ORF">BSTOLATCC_MIC53329</name>
</gene>
<organism evidence="1 2">
    <name type="scientific">Blepharisma stoltei</name>
    <dbReference type="NCBI Taxonomy" id="1481888"/>
    <lineage>
        <taxon>Eukaryota</taxon>
        <taxon>Sar</taxon>
        <taxon>Alveolata</taxon>
        <taxon>Ciliophora</taxon>
        <taxon>Postciliodesmatophora</taxon>
        <taxon>Heterotrichea</taxon>
        <taxon>Heterotrichida</taxon>
        <taxon>Blepharismidae</taxon>
        <taxon>Blepharisma</taxon>
    </lineage>
</organism>
<keyword evidence="2" id="KW-1185">Reference proteome</keyword>
<reference evidence="1" key="1">
    <citation type="submission" date="2021-09" db="EMBL/GenBank/DDBJ databases">
        <authorList>
            <consortium name="AG Swart"/>
            <person name="Singh M."/>
            <person name="Singh A."/>
            <person name="Seah K."/>
            <person name="Emmerich C."/>
        </authorList>
    </citation>
    <scope>NUCLEOTIDE SEQUENCE</scope>
    <source>
        <strain evidence="1">ATCC30299</strain>
    </source>
</reference>
<proteinExistence type="predicted"/>
<comment type="caution">
    <text evidence="1">The sequence shown here is derived from an EMBL/GenBank/DDBJ whole genome shotgun (WGS) entry which is preliminary data.</text>
</comment>
<evidence type="ECO:0000313" key="1">
    <source>
        <dbReference type="EMBL" id="CAG9331254.1"/>
    </source>
</evidence>
<evidence type="ECO:0000313" key="2">
    <source>
        <dbReference type="Proteomes" id="UP001162131"/>
    </source>
</evidence>
<dbReference type="EMBL" id="CAJZBQ010000053">
    <property type="protein sequence ID" value="CAG9331254.1"/>
    <property type="molecule type" value="Genomic_DNA"/>
</dbReference>